<feature type="binding site" evidence="8">
    <location>
        <begin position="11"/>
        <end position="16"/>
    </location>
    <ligand>
        <name>NAD(+)</name>
        <dbReference type="ChEBI" id="CHEBI:57540"/>
    </ligand>
</feature>
<comment type="catalytic activity">
    <reaction evidence="6 9">
        <text>(S)-lactate + NAD(+) = pyruvate + NADH + H(+)</text>
        <dbReference type="Rhea" id="RHEA:23444"/>
        <dbReference type="ChEBI" id="CHEBI:15361"/>
        <dbReference type="ChEBI" id="CHEBI:15378"/>
        <dbReference type="ChEBI" id="CHEBI:16651"/>
        <dbReference type="ChEBI" id="CHEBI:57540"/>
        <dbReference type="ChEBI" id="CHEBI:57945"/>
        <dbReference type="EC" id="1.1.1.27"/>
    </reaction>
</comment>
<dbReference type="InterPro" id="IPR022383">
    <property type="entry name" value="Lactate/malate_DH_C"/>
</dbReference>
<dbReference type="Pfam" id="PF00056">
    <property type="entry name" value="Ldh_1_N"/>
    <property type="match status" value="1"/>
</dbReference>
<proteinExistence type="inferred from homology"/>
<organism evidence="13 14">
    <name type="scientific">Umbelopsis vinacea</name>
    <dbReference type="NCBI Taxonomy" id="44442"/>
    <lineage>
        <taxon>Eukaryota</taxon>
        <taxon>Fungi</taxon>
        <taxon>Fungi incertae sedis</taxon>
        <taxon>Mucoromycota</taxon>
        <taxon>Mucoromycotina</taxon>
        <taxon>Umbelopsidomycetes</taxon>
        <taxon>Umbelopsidales</taxon>
        <taxon>Umbelopsidaceae</taxon>
        <taxon>Umbelopsis</taxon>
    </lineage>
</organism>
<evidence type="ECO:0000256" key="4">
    <source>
        <dbReference type="ARBA" id="ARBA00023002"/>
    </source>
</evidence>
<dbReference type="OrthoDB" id="6270329at2759"/>
<dbReference type="InterPro" id="IPR001557">
    <property type="entry name" value="L-lactate/malate_DH"/>
</dbReference>
<name>A0A8H7QCK0_9FUNG</name>
<dbReference type="GO" id="GO:0006089">
    <property type="term" value="P:lactate metabolic process"/>
    <property type="evidence" value="ECO:0007669"/>
    <property type="project" value="TreeGrafter"/>
</dbReference>
<dbReference type="GO" id="GO:0005737">
    <property type="term" value="C:cytoplasm"/>
    <property type="evidence" value="ECO:0007669"/>
    <property type="project" value="InterPro"/>
</dbReference>
<dbReference type="InterPro" id="IPR018177">
    <property type="entry name" value="L-lactate_DH_AS"/>
</dbReference>
<accession>A0A8H7QCK0</accession>
<dbReference type="InterPro" id="IPR036291">
    <property type="entry name" value="NAD(P)-bd_dom_sf"/>
</dbReference>
<dbReference type="PANTHER" id="PTHR43128">
    <property type="entry name" value="L-2-HYDROXYCARBOXYLATE DEHYDROGENASE (NAD(P)(+))"/>
    <property type="match status" value="1"/>
</dbReference>
<dbReference type="Gene3D" id="3.90.110.10">
    <property type="entry name" value="Lactate dehydrogenase/glycoside hydrolase, family 4, C-terminal"/>
    <property type="match status" value="1"/>
</dbReference>
<evidence type="ECO:0000313" key="14">
    <source>
        <dbReference type="Proteomes" id="UP000612746"/>
    </source>
</evidence>
<evidence type="ECO:0000256" key="8">
    <source>
        <dbReference type="PIRSR" id="PIRSR000102-3"/>
    </source>
</evidence>
<dbReference type="PIRSF" id="PIRSF000102">
    <property type="entry name" value="Lac_mal_DH"/>
    <property type="match status" value="1"/>
</dbReference>
<dbReference type="PROSITE" id="PS00064">
    <property type="entry name" value="L_LDH"/>
    <property type="match status" value="1"/>
</dbReference>
<comment type="caution">
    <text evidence="13">The sequence shown here is derived from an EMBL/GenBank/DDBJ whole genome shotgun (WGS) entry which is preliminary data.</text>
</comment>
<feature type="active site" description="Proton acceptor" evidence="7">
    <location>
        <position position="175"/>
    </location>
</feature>
<evidence type="ECO:0000256" key="2">
    <source>
        <dbReference type="ARBA" id="ARBA00006054"/>
    </source>
</evidence>
<evidence type="ECO:0000256" key="3">
    <source>
        <dbReference type="ARBA" id="ARBA00012967"/>
    </source>
</evidence>
<dbReference type="InterPro" id="IPR001236">
    <property type="entry name" value="Lactate/malate_DH_N"/>
</dbReference>
<evidence type="ECO:0000256" key="7">
    <source>
        <dbReference type="PIRSR" id="PIRSR000102-1"/>
    </source>
</evidence>
<protein>
    <recommendedName>
        <fullName evidence="3 9">L-lactate dehydrogenase</fullName>
        <ecNumber evidence="3 9">1.1.1.27</ecNumber>
    </recommendedName>
</protein>
<evidence type="ECO:0000259" key="11">
    <source>
        <dbReference type="Pfam" id="PF00056"/>
    </source>
</evidence>
<dbReference type="AlphaFoldDB" id="A0A8H7QCK0"/>
<dbReference type="CDD" id="cd00300">
    <property type="entry name" value="LDH_like"/>
    <property type="match status" value="1"/>
</dbReference>
<dbReference type="EC" id="1.1.1.27" evidence="3 9"/>
<sequence length="304" mass="32426">MGVGSKVAVIGAGSVGATIAYALLMRKVASEILLVDIVPEIVHGQVLDLSDSAFLGSTVIRGASFEEAGQADVIVITAGAKQKPDEPRTELIARNYKILESVIGSMQPLNKDAILMVVANPVDILTCIAQKLSGLPRKQVFGSGTYLDSGRLRLTLSQILNVSELAIHAYVLGEHGDSQFIAWDSAHVGGKRLLDIPAIQKLDKDKIAKDVAGKAYEIINLKGATYFGIAACVSSLTECILLNQRHIRPLSVYNEKLGAVLSMPAVIGSKGIEEIFEIPLASEEQSKLESSAAALKEICAQYMQ</sequence>
<dbReference type="SUPFAM" id="SSF56327">
    <property type="entry name" value="LDH C-terminal domain-like"/>
    <property type="match status" value="1"/>
</dbReference>
<dbReference type="PRINTS" id="PR00086">
    <property type="entry name" value="LLDHDRGNASE"/>
</dbReference>
<dbReference type="PANTHER" id="PTHR43128:SF16">
    <property type="entry name" value="L-LACTATE DEHYDROGENASE"/>
    <property type="match status" value="1"/>
</dbReference>
<dbReference type="InterPro" id="IPR011304">
    <property type="entry name" value="L-lactate_DH"/>
</dbReference>
<dbReference type="InterPro" id="IPR015955">
    <property type="entry name" value="Lactate_DH/Glyco_Ohase_4_C"/>
</dbReference>
<keyword evidence="10" id="KW-0812">Transmembrane</keyword>
<evidence type="ECO:0000256" key="6">
    <source>
        <dbReference type="ARBA" id="ARBA00049258"/>
    </source>
</evidence>
<comment type="pathway">
    <text evidence="1 9">Fermentation; pyruvate fermentation to lactate; (S)-lactate from pyruvate: step 1/1.</text>
</comment>
<gene>
    <name evidence="13" type="ORF">INT44_004596</name>
</gene>
<feature type="domain" description="Lactate/malate dehydrogenase N-terminal" evidence="11">
    <location>
        <begin position="6"/>
        <end position="142"/>
    </location>
</feature>
<keyword evidence="14" id="KW-1185">Reference proteome</keyword>
<reference evidence="13" key="1">
    <citation type="submission" date="2020-12" db="EMBL/GenBank/DDBJ databases">
        <title>Metabolic potential, ecology and presence of endohyphal bacteria is reflected in genomic diversity of Mucoromycotina.</title>
        <authorList>
            <person name="Muszewska A."/>
            <person name="Okrasinska A."/>
            <person name="Steczkiewicz K."/>
            <person name="Drgas O."/>
            <person name="Orlowska M."/>
            <person name="Perlinska-Lenart U."/>
            <person name="Aleksandrzak-Piekarczyk T."/>
            <person name="Szatraj K."/>
            <person name="Zielenkiewicz U."/>
            <person name="Pilsyk S."/>
            <person name="Malc E."/>
            <person name="Mieczkowski P."/>
            <person name="Kruszewska J.S."/>
            <person name="Biernat P."/>
            <person name="Pawlowska J."/>
        </authorList>
    </citation>
    <scope>NUCLEOTIDE SEQUENCE</scope>
    <source>
        <strain evidence="13">WA0000051536</strain>
    </source>
</reference>
<feature type="transmembrane region" description="Helical" evidence="10">
    <location>
        <begin position="6"/>
        <end position="24"/>
    </location>
</feature>
<feature type="binding site" evidence="8">
    <location>
        <position position="95"/>
    </location>
    <ligand>
        <name>NAD(+)</name>
        <dbReference type="ChEBI" id="CHEBI:57540"/>
    </ligand>
</feature>
<dbReference type="SUPFAM" id="SSF51735">
    <property type="entry name" value="NAD(P)-binding Rossmann-fold domains"/>
    <property type="match status" value="1"/>
</dbReference>
<feature type="binding site" evidence="8">
    <location>
        <begin position="118"/>
        <end position="120"/>
    </location>
    <ligand>
        <name>NAD(+)</name>
        <dbReference type="ChEBI" id="CHEBI:57540"/>
    </ligand>
</feature>
<keyword evidence="10" id="KW-0472">Membrane</keyword>
<evidence type="ECO:0000256" key="1">
    <source>
        <dbReference type="ARBA" id="ARBA00004843"/>
    </source>
</evidence>
<evidence type="ECO:0000256" key="9">
    <source>
        <dbReference type="RuleBase" id="RU000496"/>
    </source>
</evidence>
<dbReference type="EMBL" id="JAEPRA010000001">
    <property type="protein sequence ID" value="KAG2189454.1"/>
    <property type="molecule type" value="Genomic_DNA"/>
</dbReference>
<dbReference type="Gene3D" id="3.40.50.720">
    <property type="entry name" value="NAD(P)-binding Rossmann-like Domain"/>
    <property type="match status" value="1"/>
</dbReference>
<keyword evidence="4 9" id="KW-0560">Oxidoreductase</keyword>
<feature type="domain" description="Lactate/malate dehydrogenase C-terminal" evidence="12">
    <location>
        <begin position="145"/>
        <end position="301"/>
    </location>
</feature>
<dbReference type="Proteomes" id="UP000612746">
    <property type="component" value="Unassembled WGS sequence"/>
</dbReference>
<keyword evidence="5 8" id="KW-0520">NAD</keyword>
<comment type="similarity">
    <text evidence="2">Belongs to the LDH/MDH superfamily. LDH family.</text>
</comment>
<evidence type="ECO:0000256" key="5">
    <source>
        <dbReference type="ARBA" id="ARBA00023027"/>
    </source>
</evidence>
<feature type="binding site" evidence="8">
    <location>
        <position position="36"/>
    </location>
    <ligand>
        <name>NAD(+)</name>
        <dbReference type="ChEBI" id="CHEBI:57540"/>
    </ligand>
</feature>
<evidence type="ECO:0000256" key="10">
    <source>
        <dbReference type="SAM" id="Phobius"/>
    </source>
</evidence>
<dbReference type="Pfam" id="PF02866">
    <property type="entry name" value="Ldh_1_C"/>
    <property type="match status" value="1"/>
</dbReference>
<dbReference type="UniPathway" id="UPA00554">
    <property type="reaction ID" value="UER00611"/>
</dbReference>
<evidence type="ECO:0000259" key="12">
    <source>
        <dbReference type="Pfam" id="PF02866"/>
    </source>
</evidence>
<dbReference type="GO" id="GO:0004459">
    <property type="term" value="F:L-lactate dehydrogenase (NAD+) activity"/>
    <property type="evidence" value="ECO:0007669"/>
    <property type="project" value="UniProtKB-EC"/>
</dbReference>
<keyword evidence="10" id="KW-1133">Transmembrane helix</keyword>
<dbReference type="NCBIfam" id="TIGR01771">
    <property type="entry name" value="L-LDH-NAD"/>
    <property type="match status" value="1"/>
</dbReference>
<evidence type="ECO:0000313" key="13">
    <source>
        <dbReference type="EMBL" id="KAG2189454.1"/>
    </source>
</evidence>